<dbReference type="STRING" id="1095630.A0A2J6TFL2"/>
<keyword evidence="1" id="KW-0560">Oxidoreductase</keyword>
<dbReference type="Proteomes" id="UP000235371">
    <property type="component" value="Unassembled WGS sequence"/>
</dbReference>
<sequence length="293" mass="32300">MAISNKTTAILSSGFEMPAIGLGTSVNHSQSNPNEVENTVKIALQIGYRHIDCAPVYQNEVAVGRGIKASGIPRKELFITSKLWNTEHDPKDVGPALEQTLKDLGTDYVDLYLIHWPQSYEKQTPYTLFPEDGIGNPLVTNVPIASTWQAMEALVAAGKAKSIGVSNFSQAQLEELITTAKIPPAVNQIPATPYRPKKERLDWCLSKNIHVTAWGPLTIDRATQLNVTSDPVAQKIAQRINITPAQLILSWTIQRGTSVIPKSSNEERLRSNFEVIELSPEVLEQVDELEIVV</sequence>
<dbReference type="PROSITE" id="PS00063">
    <property type="entry name" value="ALDOKETO_REDUCTASE_3"/>
    <property type="match status" value="1"/>
</dbReference>
<feature type="active site" description="Proton donor" evidence="2">
    <location>
        <position position="57"/>
    </location>
</feature>
<dbReference type="PANTHER" id="PTHR11732">
    <property type="entry name" value="ALDO/KETO REDUCTASE"/>
    <property type="match status" value="1"/>
</dbReference>
<dbReference type="AlphaFoldDB" id="A0A2J6TFL2"/>
<dbReference type="InterPro" id="IPR020471">
    <property type="entry name" value="AKR"/>
</dbReference>
<evidence type="ECO:0000256" key="2">
    <source>
        <dbReference type="PIRSR" id="PIRSR000097-1"/>
    </source>
</evidence>
<feature type="domain" description="NADP-dependent oxidoreductase" evidence="5">
    <location>
        <begin position="20"/>
        <end position="290"/>
    </location>
</feature>
<dbReference type="PROSITE" id="PS00798">
    <property type="entry name" value="ALDOKETO_REDUCTASE_1"/>
    <property type="match status" value="1"/>
</dbReference>
<dbReference type="PIRSF" id="PIRSF000097">
    <property type="entry name" value="AKR"/>
    <property type="match status" value="1"/>
</dbReference>
<accession>A0A2J6TFL2</accession>
<protein>
    <submittedName>
        <fullName evidence="6">Aldo/keto reductase</fullName>
    </submittedName>
</protein>
<evidence type="ECO:0000256" key="1">
    <source>
        <dbReference type="ARBA" id="ARBA00023002"/>
    </source>
</evidence>
<dbReference type="FunFam" id="3.20.20.100:FF:000002">
    <property type="entry name" value="2,5-diketo-D-gluconic acid reductase A"/>
    <property type="match status" value="1"/>
</dbReference>
<dbReference type="InterPro" id="IPR036812">
    <property type="entry name" value="NAD(P)_OxRdtase_dom_sf"/>
</dbReference>
<gene>
    <name evidence="6" type="ORF">K444DRAFT_588107</name>
</gene>
<dbReference type="InterPro" id="IPR023210">
    <property type="entry name" value="NADP_OxRdtase_dom"/>
</dbReference>
<dbReference type="SUPFAM" id="SSF51430">
    <property type="entry name" value="NAD(P)-linked oxidoreductase"/>
    <property type="match status" value="1"/>
</dbReference>
<dbReference type="OrthoDB" id="416253at2759"/>
<dbReference type="GeneID" id="36586123"/>
<organism evidence="6 7">
    <name type="scientific">Hyaloscypha bicolor E</name>
    <dbReference type="NCBI Taxonomy" id="1095630"/>
    <lineage>
        <taxon>Eukaryota</taxon>
        <taxon>Fungi</taxon>
        <taxon>Dikarya</taxon>
        <taxon>Ascomycota</taxon>
        <taxon>Pezizomycotina</taxon>
        <taxon>Leotiomycetes</taxon>
        <taxon>Helotiales</taxon>
        <taxon>Hyaloscyphaceae</taxon>
        <taxon>Hyaloscypha</taxon>
        <taxon>Hyaloscypha bicolor</taxon>
    </lineage>
</organism>
<dbReference type="Gene3D" id="3.20.20.100">
    <property type="entry name" value="NADP-dependent oxidoreductase domain"/>
    <property type="match status" value="1"/>
</dbReference>
<evidence type="ECO:0000313" key="7">
    <source>
        <dbReference type="Proteomes" id="UP000235371"/>
    </source>
</evidence>
<dbReference type="PRINTS" id="PR00069">
    <property type="entry name" value="ALDKETRDTASE"/>
</dbReference>
<dbReference type="InterPro" id="IPR018170">
    <property type="entry name" value="Aldo/ket_reductase_CS"/>
</dbReference>
<evidence type="ECO:0000256" key="3">
    <source>
        <dbReference type="PIRSR" id="PIRSR000097-2"/>
    </source>
</evidence>
<dbReference type="CDD" id="cd19071">
    <property type="entry name" value="AKR_AKR1-5-like"/>
    <property type="match status" value="1"/>
</dbReference>
<reference evidence="6 7" key="1">
    <citation type="submission" date="2016-04" db="EMBL/GenBank/DDBJ databases">
        <title>A degradative enzymes factory behind the ericoid mycorrhizal symbiosis.</title>
        <authorList>
            <consortium name="DOE Joint Genome Institute"/>
            <person name="Martino E."/>
            <person name="Morin E."/>
            <person name="Grelet G."/>
            <person name="Kuo A."/>
            <person name="Kohler A."/>
            <person name="Daghino S."/>
            <person name="Barry K."/>
            <person name="Choi C."/>
            <person name="Cichocki N."/>
            <person name="Clum A."/>
            <person name="Copeland A."/>
            <person name="Hainaut M."/>
            <person name="Haridas S."/>
            <person name="Labutti K."/>
            <person name="Lindquist E."/>
            <person name="Lipzen A."/>
            <person name="Khouja H.-R."/>
            <person name="Murat C."/>
            <person name="Ohm R."/>
            <person name="Olson A."/>
            <person name="Spatafora J."/>
            <person name="Veneault-Fourrey C."/>
            <person name="Henrissat B."/>
            <person name="Grigoriev I."/>
            <person name="Martin F."/>
            <person name="Perotto S."/>
        </authorList>
    </citation>
    <scope>NUCLEOTIDE SEQUENCE [LARGE SCALE GENOMIC DNA]</scope>
    <source>
        <strain evidence="6 7">E</strain>
    </source>
</reference>
<dbReference type="Pfam" id="PF00248">
    <property type="entry name" value="Aldo_ket_red"/>
    <property type="match status" value="1"/>
</dbReference>
<dbReference type="GO" id="GO:0016616">
    <property type="term" value="F:oxidoreductase activity, acting on the CH-OH group of donors, NAD or NADP as acceptor"/>
    <property type="evidence" value="ECO:0007669"/>
    <property type="project" value="UniProtKB-ARBA"/>
</dbReference>
<evidence type="ECO:0000313" key="6">
    <source>
        <dbReference type="EMBL" id="PMD61817.1"/>
    </source>
</evidence>
<keyword evidence="7" id="KW-1185">Reference proteome</keyword>
<proteinExistence type="predicted"/>
<dbReference type="InParanoid" id="A0A2J6TFL2"/>
<evidence type="ECO:0000259" key="5">
    <source>
        <dbReference type="Pfam" id="PF00248"/>
    </source>
</evidence>
<feature type="site" description="Lowers pKa of active site Tyr" evidence="4">
    <location>
        <position position="82"/>
    </location>
</feature>
<dbReference type="RefSeq" id="XP_024738721.1">
    <property type="nucleotide sequence ID" value="XM_024878046.1"/>
</dbReference>
<name>A0A2J6TFL2_9HELO</name>
<feature type="binding site" evidence="3">
    <location>
        <position position="115"/>
    </location>
    <ligand>
        <name>substrate</name>
    </ligand>
</feature>
<evidence type="ECO:0000256" key="4">
    <source>
        <dbReference type="PIRSR" id="PIRSR000097-3"/>
    </source>
</evidence>
<dbReference type="EMBL" id="KZ613786">
    <property type="protein sequence ID" value="PMD61817.1"/>
    <property type="molecule type" value="Genomic_DNA"/>
</dbReference>
<dbReference type="PROSITE" id="PS00062">
    <property type="entry name" value="ALDOKETO_REDUCTASE_2"/>
    <property type="match status" value="1"/>
</dbReference>